<dbReference type="KEGG" id="cbv:U729_2972"/>
<dbReference type="HOGENOM" id="CLU_1154446_0_0_9"/>
<proteinExistence type="predicted"/>
<accession>A0A0A7FZ98</accession>
<evidence type="ECO:0000313" key="1">
    <source>
        <dbReference type="EMBL" id="AIY84944.1"/>
    </source>
</evidence>
<name>A0A0A7FZ98_9CLOT</name>
<keyword evidence="2" id="KW-1185">Reference proteome</keyword>
<dbReference type="STRING" id="1561.NPD11_66"/>
<protein>
    <submittedName>
        <fullName evidence="1">Uncharacterized protein</fullName>
    </submittedName>
</protein>
<dbReference type="Proteomes" id="UP000030635">
    <property type="component" value="Chromosome"/>
</dbReference>
<dbReference type="OrthoDB" id="1937375at2"/>
<sequence>MKKETSIVPFEIAVKNMEYNIPEDPKNTTQIGRSSVKNSWNNCTHIDNMGIMWIEKSRIDGILRTNKATAKYILKDIPDSSRRRIAGKEYFRAYEIGKILDEFIQREGVGRRKEYLKYSEKIYKAIRDSDTAENIRTTYIKQIQDSRKNLKNRRIRKYKIRKDELTGEKLIKKTAEFSHIRSYALFKDIADDIENGLIVNKETHEIITKRGINDEDELYCLCKELNWDTEWMEKFKKYFDI</sequence>
<evidence type="ECO:0000313" key="2">
    <source>
        <dbReference type="Proteomes" id="UP000030635"/>
    </source>
</evidence>
<gene>
    <name evidence="1" type="ORF">U729_2972</name>
</gene>
<reference evidence="1 2" key="1">
    <citation type="journal article" date="2015" name="Infect. Genet. Evol.">
        <title>Genomic sequences of six botulinum neurotoxin-producing strains representing three clostridial species illustrate the mobility and diversity of botulinum neurotoxin genes.</title>
        <authorList>
            <person name="Smith T.J."/>
            <person name="Hill K.K."/>
            <person name="Xie G."/>
            <person name="Foley B.T."/>
            <person name="Williamson C.H."/>
            <person name="Foster J.T."/>
            <person name="Johnson S.L."/>
            <person name="Chertkov O."/>
            <person name="Teshima H."/>
            <person name="Gibbons H.S."/>
            <person name="Johnsky L.A."/>
            <person name="Karavis M.A."/>
            <person name="Smith L.A."/>
        </authorList>
    </citation>
    <scope>NUCLEOTIDE SEQUENCE [LARGE SCALE GENOMIC DNA]</scope>
    <source>
        <strain evidence="1">Sullivan</strain>
    </source>
</reference>
<dbReference type="AlphaFoldDB" id="A0A0A7FZ98"/>
<dbReference type="eggNOG" id="ENOG502Z99D">
    <property type="taxonomic scope" value="Bacteria"/>
</dbReference>
<organism evidence="1 2">
    <name type="scientific">Clostridium baratii str. Sullivan</name>
    <dbReference type="NCBI Taxonomy" id="1415775"/>
    <lineage>
        <taxon>Bacteria</taxon>
        <taxon>Bacillati</taxon>
        <taxon>Bacillota</taxon>
        <taxon>Clostridia</taxon>
        <taxon>Eubacteriales</taxon>
        <taxon>Clostridiaceae</taxon>
        <taxon>Clostridium</taxon>
    </lineage>
</organism>
<dbReference type="EMBL" id="CP006905">
    <property type="protein sequence ID" value="AIY84944.1"/>
    <property type="molecule type" value="Genomic_DNA"/>
</dbReference>
<dbReference type="RefSeq" id="WP_039316337.1">
    <property type="nucleotide sequence ID" value="NZ_CP006905.1"/>
</dbReference>